<evidence type="ECO:0000256" key="4">
    <source>
        <dbReference type="ARBA" id="ARBA00023002"/>
    </source>
</evidence>
<dbReference type="InterPro" id="IPR017972">
    <property type="entry name" value="Cyt_P450_CS"/>
</dbReference>
<protein>
    <submittedName>
        <fullName evidence="9">Cytochrome P450 307a1-like</fullName>
    </submittedName>
</protein>
<dbReference type="SUPFAM" id="SSF48264">
    <property type="entry name" value="Cytochrome P450"/>
    <property type="match status" value="1"/>
</dbReference>
<dbReference type="PROSITE" id="PS00086">
    <property type="entry name" value="CYTOCHROME_P450"/>
    <property type="match status" value="1"/>
</dbReference>
<dbReference type="Pfam" id="PF00067">
    <property type="entry name" value="p450"/>
    <property type="match status" value="1"/>
</dbReference>
<evidence type="ECO:0000256" key="2">
    <source>
        <dbReference type="ARBA" id="ARBA00022617"/>
    </source>
</evidence>
<evidence type="ECO:0000256" key="6">
    <source>
        <dbReference type="ARBA" id="ARBA00023033"/>
    </source>
</evidence>
<dbReference type="InterPro" id="IPR001128">
    <property type="entry name" value="Cyt_P450"/>
</dbReference>
<keyword evidence="6 7" id="KW-0503">Monooxygenase</keyword>
<dbReference type="InterPro" id="IPR002401">
    <property type="entry name" value="Cyt_P450_E_grp-I"/>
</dbReference>
<dbReference type="RefSeq" id="XP_013782877.1">
    <property type="nucleotide sequence ID" value="XM_013927423.2"/>
</dbReference>
<proteinExistence type="inferred from homology"/>
<reference evidence="9" key="1">
    <citation type="submission" date="2025-08" db="UniProtKB">
        <authorList>
            <consortium name="RefSeq"/>
        </authorList>
    </citation>
    <scope>IDENTIFICATION</scope>
    <source>
        <tissue evidence="9">Muscle</tissue>
    </source>
</reference>
<keyword evidence="5 7" id="KW-0408">Iron</keyword>
<dbReference type="PANTHER" id="PTHR24289">
    <property type="entry name" value="STEROID 17-ALPHA-HYDROXYLASE/17,20 LYASE"/>
    <property type="match status" value="1"/>
</dbReference>
<evidence type="ECO:0000313" key="9">
    <source>
        <dbReference type="RefSeq" id="XP_013782877.1"/>
    </source>
</evidence>
<evidence type="ECO:0000256" key="1">
    <source>
        <dbReference type="ARBA" id="ARBA00010617"/>
    </source>
</evidence>
<dbReference type="PRINTS" id="PR00463">
    <property type="entry name" value="EP450I"/>
</dbReference>
<keyword evidence="8" id="KW-1185">Reference proteome</keyword>
<dbReference type="PANTHER" id="PTHR24289:SF1">
    <property type="entry name" value="STEROID 17-ALPHA-HYDROXYLASE_17,20 LYASE"/>
    <property type="match status" value="1"/>
</dbReference>
<evidence type="ECO:0000313" key="8">
    <source>
        <dbReference type="Proteomes" id="UP000694941"/>
    </source>
</evidence>
<dbReference type="Gene3D" id="1.10.630.10">
    <property type="entry name" value="Cytochrome P450"/>
    <property type="match status" value="1"/>
</dbReference>
<comment type="similarity">
    <text evidence="1 7">Belongs to the cytochrome P450 family.</text>
</comment>
<organism evidence="8 9">
    <name type="scientific">Limulus polyphemus</name>
    <name type="common">Atlantic horseshoe crab</name>
    <dbReference type="NCBI Taxonomy" id="6850"/>
    <lineage>
        <taxon>Eukaryota</taxon>
        <taxon>Metazoa</taxon>
        <taxon>Ecdysozoa</taxon>
        <taxon>Arthropoda</taxon>
        <taxon>Chelicerata</taxon>
        <taxon>Merostomata</taxon>
        <taxon>Xiphosura</taxon>
        <taxon>Limulidae</taxon>
        <taxon>Limulus</taxon>
    </lineage>
</organism>
<keyword evidence="2 7" id="KW-0349">Heme</keyword>
<accession>A0ABM1BIV9</accession>
<dbReference type="Proteomes" id="UP000694941">
    <property type="component" value="Unplaced"/>
</dbReference>
<evidence type="ECO:0000256" key="5">
    <source>
        <dbReference type="ARBA" id="ARBA00023004"/>
    </source>
</evidence>
<dbReference type="GeneID" id="106467104"/>
<name>A0ABM1BIV9_LIMPO</name>
<keyword evidence="4 7" id="KW-0560">Oxidoreductase</keyword>
<keyword evidence="3 7" id="KW-0479">Metal-binding</keyword>
<evidence type="ECO:0000256" key="7">
    <source>
        <dbReference type="RuleBase" id="RU000461"/>
    </source>
</evidence>
<evidence type="ECO:0000256" key="3">
    <source>
        <dbReference type="ARBA" id="ARBA00022723"/>
    </source>
</evidence>
<sequence length="513" mass="58775">MILSILTPVSVVLWVGVLLLAVVVAALSSRKKTHLSSNLQVLPGPHGLPVLGCSHIIGRYNNPWHGFSNLRKQYGDVFGLTLGSRKCVVVSSLSAMKQVLVSKSEDFANRPDFLRFHAIFRGNRNYSIALCDWSSKQKVRREIVFPYMHPKCVSFGIDRMNTFITRELQELVTTLLTVENQLIEPRPFLLVCTANIFYQYLCSKRFHTKDPTFQRIVRIYDVVFRELFQGFAIDFMPWLKVFNEKRLKDLRDKADEVTKLTETIFDEHEKTLDEENLRDLVDIFLKHIKGTGNNLSREDAEVTVDDLCGGHSVLGNLWLWGLYLVAGYPEVKERIRTEVSRATEDRRHPCLQDKPALPYTEAVTLEILRVVASPIIPHVATKDTNIQGFHVPINTMVMFNTFDLNMDAQYWEEPRRFKPERFLTKEGRVLKPDYFFPFGTGKRTCLGDSLVKSTLLLGLGTLLQMFDVCTEEVNAPDLDSISGLVVPQKEIKLIFKQRLNFTNKSEYFSCSAL</sequence>
<gene>
    <name evidence="9" type="primary">LOC106467104</name>
</gene>
<dbReference type="InterPro" id="IPR036396">
    <property type="entry name" value="Cyt_P450_sf"/>
</dbReference>